<dbReference type="GO" id="GO:0003677">
    <property type="term" value="F:DNA binding"/>
    <property type="evidence" value="ECO:0007669"/>
    <property type="project" value="UniProtKB-KW"/>
</dbReference>
<evidence type="ECO:0000256" key="1">
    <source>
        <dbReference type="ARBA" id="ARBA00023015"/>
    </source>
</evidence>
<evidence type="ECO:0000313" key="8">
    <source>
        <dbReference type="Proteomes" id="UP000309952"/>
    </source>
</evidence>
<dbReference type="AlphaFoldDB" id="A0A4P1KCC9"/>
<evidence type="ECO:0000256" key="2">
    <source>
        <dbReference type="ARBA" id="ARBA00023125"/>
    </source>
</evidence>
<dbReference type="GO" id="GO:0003700">
    <property type="term" value="F:DNA-binding transcription factor activity"/>
    <property type="evidence" value="ECO:0007669"/>
    <property type="project" value="TreeGrafter"/>
</dbReference>
<dbReference type="Pfam" id="PF09339">
    <property type="entry name" value="HTH_IclR"/>
    <property type="match status" value="1"/>
</dbReference>
<evidence type="ECO:0000259" key="6">
    <source>
        <dbReference type="PROSITE" id="PS51078"/>
    </source>
</evidence>
<dbReference type="InterPro" id="IPR036388">
    <property type="entry name" value="WH-like_DNA-bd_sf"/>
</dbReference>
<keyword evidence="8" id="KW-1185">Reference proteome</keyword>
<dbReference type="Gene3D" id="3.30.450.40">
    <property type="match status" value="1"/>
</dbReference>
<evidence type="ECO:0000259" key="5">
    <source>
        <dbReference type="PROSITE" id="PS51077"/>
    </source>
</evidence>
<gene>
    <name evidence="7" type="primary">allR</name>
    <name evidence="7" type="ORF">NCTC9239_02354</name>
</gene>
<evidence type="ECO:0000313" key="7">
    <source>
        <dbReference type="EMBL" id="VTO17233.1"/>
    </source>
</evidence>
<dbReference type="GO" id="GO:0045892">
    <property type="term" value="P:negative regulation of DNA-templated transcription"/>
    <property type="evidence" value="ECO:0007669"/>
    <property type="project" value="TreeGrafter"/>
</dbReference>
<dbReference type="PROSITE" id="PS51077">
    <property type="entry name" value="HTH_ICLR"/>
    <property type="match status" value="1"/>
</dbReference>
<keyword evidence="3" id="KW-0804">Transcription</keyword>
<feature type="domain" description="IclR-ED" evidence="6">
    <location>
        <begin position="98"/>
        <end position="278"/>
    </location>
</feature>
<evidence type="ECO:0000256" key="3">
    <source>
        <dbReference type="ARBA" id="ARBA00023163"/>
    </source>
</evidence>
<dbReference type="EMBL" id="LR588407">
    <property type="protein sequence ID" value="VTO17233.1"/>
    <property type="molecule type" value="Genomic_DNA"/>
</dbReference>
<dbReference type="SMART" id="SM00346">
    <property type="entry name" value="HTH_ICLR"/>
    <property type="match status" value="1"/>
</dbReference>
<dbReference type="Proteomes" id="UP000309952">
    <property type="component" value="Chromosome"/>
</dbReference>
<dbReference type="InterPro" id="IPR050707">
    <property type="entry name" value="HTH_MetabolicPath_Reg"/>
</dbReference>
<dbReference type="InterPro" id="IPR036390">
    <property type="entry name" value="WH_DNA-bd_sf"/>
</dbReference>
<keyword evidence="2" id="KW-0238">DNA-binding</keyword>
<accession>A0A4P1KCC9</accession>
<reference evidence="7 8" key="1">
    <citation type="submission" date="2019-04" db="EMBL/GenBank/DDBJ databases">
        <authorList>
            <consortium name="Pathogen Informatics"/>
        </authorList>
    </citation>
    <scope>NUCLEOTIDE SEQUENCE [LARGE SCALE GENOMIC DNA]</scope>
    <source>
        <strain evidence="7 8">NCTC9239</strain>
    </source>
</reference>
<keyword evidence="1" id="KW-0805">Transcription regulation</keyword>
<proteinExistence type="predicted"/>
<dbReference type="PANTHER" id="PTHR30136">
    <property type="entry name" value="HELIX-TURN-HELIX TRANSCRIPTIONAL REGULATOR, ICLR FAMILY"/>
    <property type="match status" value="1"/>
</dbReference>
<dbReference type="KEGG" id="bvy:NCTC9239_02354"/>
<dbReference type="InterPro" id="IPR014757">
    <property type="entry name" value="Tscrpt_reg_IclR_C"/>
</dbReference>
<dbReference type="RefSeq" id="WP_167309517.1">
    <property type="nucleotide sequence ID" value="NZ_LR588407.1"/>
</dbReference>
<name>A0A4P1KCC9_9CAUL</name>
<dbReference type="Pfam" id="PF01614">
    <property type="entry name" value="IclR_C"/>
    <property type="match status" value="1"/>
</dbReference>
<dbReference type="SUPFAM" id="SSF46785">
    <property type="entry name" value="Winged helix' DNA-binding domain"/>
    <property type="match status" value="1"/>
</dbReference>
<feature type="domain" description="HTH iclR-type" evidence="5">
    <location>
        <begin position="34"/>
        <end position="97"/>
    </location>
</feature>
<protein>
    <submittedName>
        <fullName evidence="7">Negative regulator of allantoin and glyoxylate utilization operons</fullName>
    </submittedName>
</protein>
<dbReference type="InterPro" id="IPR029016">
    <property type="entry name" value="GAF-like_dom_sf"/>
</dbReference>
<dbReference type="SUPFAM" id="SSF55781">
    <property type="entry name" value="GAF domain-like"/>
    <property type="match status" value="1"/>
</dbReference>
<feature type="region of interest" description="Disordered" evidence="4">
    <location>
        <begin position="1"/>
        <end position="27"/>
    </location>
</feature>
<dbReference type="Gene3D" id="1.10.10.10">
    <property type="entry name" value="Winged helix-like DNA-binding domain superfamily/Winged helix DNA-binding domain"/>
    <property type="match status" value="1"/>
</dbReference>
<dbReference type="PROSITE" id="PS51078">
    <property type="entry name" value="ICLR_ED"/>
    <property type="match status" value="1"/>
</dbReference>
<evidence type="ECO:0000256" key="4">
    <source>
        <dbReference type="SAM" id="MobiDB-lite"/>
    </source>
</evidence>
<dbReference type="PANTHER" id="PTHR30136:SF35">
    <property type="entry name" value="HTH-TYPE TRANSCRIPTIONAL REGULATOR RV1719"/>
    <property type="match status" value="1"/>
</dbReference>
<organism evidence="7 8">
    <name type="scientific">Brevundimonas vancanneytii</name>
    <dbReference type="NCBI Taxonomy" id="1325724"/>
    <lineage>
        <taxon>Bacteria</taxon>
        <taxon>Pseudomonadati</taxon>
        <taxon>Pseudomonadota</taxon>
        <taxon>Alphaproteobacteria</taxon>
        <taxon>Caulobacterales</taxon>
        <taxon>Caulobacteraceae</taxon>
        <taxon>Brevundimonas</taxon>
    </lineage>
</organism>
<feature type="compositionally biased region" description="Low complexity" evidence="4">
    <location>
        <begin position="8"/>
        <end position="27"/>
    </location>
</feature>
<dbReference type="InterPro" id="IPR005471">
    <property type="entry name" value="Tscrpt_reg_IclR_N"/>
</dbReference>
<sequence>MDAGACQATPTRTPRRSSSPSRASTLLASDAKRIKSAERVLQVLEYFSTRQQPEATVMDIAKAHGLPQSSTSELLKCLTALGYLAHDPFRRTYVPTARVALLGAGAAPLLLQGGPLMEMLADLNEQTGEFVVLGMLVGLAVRYVHVLPSSRLVTTVVPESSSLPLHTAMGRALLSTLPDEAIRKFVHRLNSQVSEKWRVTPSAVLAETAEMRRLGYSVTANTVWRGGGMVCTPLPDCGDGQLLGVGIGSDAETTLDRAADFAERIRAAAARHLPGRGQMALKQNAVGDTGRENKEAGLFAAQSARV</sequence>